<reference evidence="2 3" key="1">
    <citation type="submission" date="2023-12" db="EMBL/GenBank/DDBJ databases">
        <title>A high-quality genome assembly for Dillenia turbinata (Dilleniales).</title>
        <authorList>
            <person name="Chanderbali A."/>
        </authorList>
    </citation>
    <scope>NUCLEOTIDE SEQUENCE [LARGE SCALE GENOMIC DNA]</scope>
    <source>
        <strain evidence="2">LSX21</strain>
        <tissue evidence="2">Leaf</tissue>
    </source>
</reference>
<dbReference type="EMBL" id="JBAMMX010000007">
    <property type="protein sequence ID" value="KAK6936198.1"/>
    <property type="molecule type" value="Genomic_DNA"/>
</dbReference>
<comment type="caution">
    <text evidence="2">The sequence shown here is derived from an EMBL/GenBank/DDBJ whole genome shotgun (WGS) entry which is preliminary data.</text>
</comment>
<dbReference type="Pfam" id="PF03015">
    <property type="entry name" value="Sterile"/>
    <property type="match status" value="1"/>
</dbReference>
<accession>A0AAN8ZJC3</accession>
<dbReference type="InterPro" id="IPR026055">
    <property type="entry name" value="FAR"/>
</dbReference>
<dbReference type="PANTHER" id="PTHR11011">
    <property type="entry name" value="MALE STERILITY PROTEIN 2-RELATED"/>
    <property type="match status" value="1"/>
</dbReference>
<evidence type="ECO:0000313" key="2">
    <source>
        <dbReference type="EMBL" id="KAK6936198.1"/>
    </source>
</evidence>
<keyword evidence="3" id="KW-1185">Reference proteome</keyword>
<dbReference type="GO" id="GO:0035336">
    <property type="term" value="P:long-chain fatty-acyl-CoA metabolic process"/>
    <property type="evidence" value="ECO:0007669"/>
    <property type="project" value="TreeGrafter"/>
</dbReference>
<sequence>MASVYSYYTYLAFRVLAPLKGLQLLNIIFGQHFREKYVQHNRKINFLMRLIELYKPYLFLKAVFDDMNTVKLQLAVMEGGAGADADVFYFDPNSINWEDLLHQNSYSWSR</sequence>
<feature type="domain" description="Fatty acyl-CoA reductase C-terminal" evidence="1">
    <location>
        <begin position="17"/>
        <end position="102"/>
    </location>
</feature>
<proteinExistence type="predicted"/>
<organism evidence="2 3">
    <name type="scientific">Dillenia turbinata</name>
    <dbReference type="NCBI Taxonomy" id="194707"/>
    <lineage>
        <taxon>Eukaryota</taxon>
        <taxon>Viridiplantae</taxon>
        <taxon>Streptophyta</taxon>
        <taxon>Embryophyta</taxon>
        <taxon>Tracheophyta</taxon>
        <taxon>Spermatophyta</taxon>
        <taxon>Magnoliopsida</taxon>
        <taxon>eudicotyledons</taxon>
        <taxon>Gunneridae</taxon>
        <taxon>Pentapetalae</taxon>
        <taxon>Dilleniales</taxon>
        <taxon>Dilleniaceae</taxon>
        <taxon>Dillenia</taxon>
    </lineage>
</organism>
<evidence type="ECO:0000313" key="3">
    <source>
        <dbReference type="Proteomes" id="UP001370490"/>
    </source>
</evidence>
<gene>
    <name evidence="2" type="ORF">RJ641_033228</name>
</gene>
<name>A0AAN8ZJC3_9MAGN</name>
<dbReference type="GO" id="GO:0010345">
    <property type="term" value="P:suberin biosynthetic process"/>
    <property type="evidence" value="ECO:0007669"/>
    <property type="project" value="TreeGrafter"/>
</dbReference>
<evidence type="ECO:0000259" key="1">
    <source>
        <dbReference type="Pfam" id="PF03015"/>
    </source>
</evidence>
<dbReference type="InterPro" id="IPR033640">
    <property type="entry name" value="FAR_C"/>
</dbReference>
<dbReference type="GO" id="GO:0080019">
    <property type="term" value="F:alcohol-forming very long-chain fatty acyl-CoA reductase activity"/>
    <property type="evidence" value="ECO:0007669"/>
    <property type="project" value="InterPro"/>
</dbReference>
<dbReference type="Proteomes" id="UP001370490">
    <property type="component" value="Unassembled WGS sequence"/>
</dbReference>
<protein>
    <submittedName>
        <fullName evidence="2">Fatty acyl-CoA reductase, C-terminal</fullName>
    </submittedName>
</protein>
<dbReference type="AlphaFoldDB" id="A0AAN8ZJC3"/>
<dbReference type="PANTHER" id="PTHR11011:SF99">
    <property type="entry name" value="FATTY ACYL-COA REDUCTASE 3"/>
    <property type="match status" value="1"/>
</dbReference>